<evidence type="ECO:0000313" key="10">
    <source>
        <dbReference type="EMBL" id="KAL3108094.1"/>
    </source>
</evidence>
<reference evidence="10 11" key="1">
    <citation type="submission" date="2024-10" db="EMBL/GenBank/DDBJ databases">
        <authorList>
            <person name="Kim D."/>
        </authorList>
    </citation>
    <scope>NUCLEOTIDE SEQUENCE [LARGE SCALE GENOMIC DNA]</scope>
    <source>
        <strain evidence="10">BH-2024</strain>
    </source>
</reference>
<keyword evidence="5" id="KW-0256">Endoplasmic reticulum</keyword>
<feature type="transmembrane region" description="Helical" evidence="9">
    <location>
        <begin position="370"/>
        <end position="389"/>
    </location>
</feature>
<evidence type="ECO:0000256" key="1">
    <source>
        <dbReference type="ARBA" id="ARBA00004477"/>
    </source>
</evidence>
<keyword evidence="7 9" id="KW-0472">Membrane</keyword>
<evidence type="ECO:0000256" key="7">
    <source>
        <dbReference type="ARBA" id="ARBA00023136"/>
    </source>
</evidence>
<dbReference type="PANTHER" id="PTHR12174">
    <property type="entry name" value="SIGNAL PEPTIDE PEPTIDASE"/>
    <property type="match status" value="1"/>
</dbReference>
<keyword evidence="3 9" id="KW-0812">Transmembrane</keyword>
<feature type="transmembrane region" description="Helical" evidence="9">
    <location>
        <begin position="34"/>
        <end position="53"/>
    </location>
</feature>
<dbReference type="AlphaFoldDB" id="A0ABD2KZ45"/>
<protein>
    <recommendedName>
        <fullName evidence="12">Signal peptide peptidase</fullName>
    </recommendedName>
</protein>
<dbReference type="PANTHER" id="PTHR12174:SF23">
    <property type="entry name" value="MINOR HISTOCOMPATIBILITY ANTIGEN H13"/>
    <property type="match status" value="1"/>
</dbReference>
<dbReference type="GO" id="GO:0016787">
    <property type="term" value="F:hydrolase activity"/>
    <property type="evidence" value="ECO:0007669"/>
    <property type="project" value="UniProtKB-KW"/>
</dbReference>
<evidence type="ECO:0000256" key="6">
    <source>
        <dbReference type="ARBA" id="ARBA00022989"/>
    </source>
</evidence>
<evidence type="ECO:0000256" key="5">
    <source>
        <dbReference type="ARBA" id="ARBA00022824"/>
    </source>
</evidence>
<feature type="compositionally biased region" description="Basic and acidic residues" evidence="8">
    <location>
        <begin position="475"/>
        <end position="484"/>
    </location>
</feature>
<dbReference type="SMART" id="SM00730">
    <property type="entry name" value="PSN"/>
    <property type="match status" value="1"/>
</dbReference>
<feature type="transmembrane region" description="Helical" evidence="9">
    <location>
        <begin position="439"/>
        <end position="457"/>
    </location>
</feature>
<organism evidence="10 11">
    <name type="scientific">Heterodera trifolii</name>
    <dbReference type="NCBI Taxonomy" id="157864"/>
    <lineage>
        <taxon>Eukaryota</taxon>
        <taxon>Metazoa</taxon>
        <taxon>Ecdysozoa</taxon>
        <taxon>Nematoda</taxon>
        <taxon>Chromadorea</taxon>
        <taxon>Rhabditida</taxon>
        <taxon>Tylenchina</taxon>
        <taxon>Tylenchomorpha</taxon>
        <taxon>Tylenchoidea</taxon>
        <taxon>Heteroderidae</taxon>
        <taxon>Heteroderinae</taxon>
        <taxon>Heterodera</taxon>
    </lineage>
</organism>
<evidence type="ECO:0000313" key="11">
    <source>
        <dbReference type="Proteomes" id="UP001620626"/>
    </source>
</evidence>
<feature type="transmembrane region" description="Helical" evidence="9">
    <location>
        <begin position="272"/>
        <end position="290"/>
    </location>
</feature>
<dbReference type="InterPro" id="IPR007369">
    <property type="entry name" value="Peptidase_A22B_SPP"/>
</dbReference>
<dbReference type="Proteomes" id="UP001620626">
    <property type="component" value="Unassembled WGS sequence"/>
</dbReference>
<evidence type="ECO:0000256" key="4">
    <source>
        <dbReference type="ARBA" id="ARBA00022801"/>
    </source>
</evidence>
<evidence type="ECO:0000256" key="9">
    <source>
        <dbReference type="SAM" id="Phobius"/>
    </source>
</evidence>
<comment type="subcellular location">
    <subcellularLocation>
        <location evidence="1">Endoplasmic reticulum membrane</location>
        <topology evidence="1">Multi-pass membrane protein</topology>
    </subcellularLocation>
</comment>
<keyword evidence="4" id="KW-0378">Hydrolase</keyword>
<keyword evidence="11" id="KW-1185">Reference proteome</keyword>
<evidence type="ECO:0000256" key="3">
    <source>
        <dbReference type="ARBA" id="ARBA00022692"/>
    </source>
</evidence>
<accession>A0ABD2KZ45</accession>
<keyword evidence="6 9" id="KW-1133">Transmembrane helix</keyword>
<evidence type="ECO:0000256" key="8">
    <source>
        <dbReference type="SAM" id="MobiDB-lite"/>
    </source>
</evidence>
<feature type="region of interest" description="Disordered" evidence="8">
    <location>
        <begin position="475"/>
        <end position="521"/>
    </location>
</feature>
<dbReference type="EMBL" id="JBICBT010000597">
    <property type="protein sequence ID" value="KAL3108094.1"/>
    <property type="molecule type" value="Genomic_DNA"/>
</dbReference>
<dbReference type="InterPro" id="IPR006639">
    <property type="entry name" value="Preselin/SPP"/>
</dbReference>
<proteinExistence type="inferred from homology"/>
<evidence type="ECO:0000256" key="2">
    <source>
        <dbReference type="ARBA" id="ARBA00006859"/>
    </source>
</evidence>
<evidence type="ECO:0008006" key="12">
    <source>
        <dbReference type="Google" id="ProtNLM"/>
    </source>
</evidence>
<comment type="similarity">
    <text evidence="2">Belongs to the peptidase A22B family.</text>
</comment>
<feature type="transmembrane region" description="Helical" evidence="9">
    <location>
        <begin position="311"/>
        <end position="336"/>
    </location>
</feature>
<dbReference type="Pfam" id="PF04258">
    <property type="entry name" value="Peptidase_A22B"/>
    <property type="match status" value="1"/>
</dbReference>
<dbReference type="GO" id="GO:0005789">
    <property type="term" value="C:endoplasmic reticulum membrane"/>
    <property type="evidence" value="ECO:0007669"/>
    <property type="project" value="UniProtKB-SubCell"/>
</dbReference>
<gene>
    <name evidence="10" type="ORF">niasHT_017588</name>
</gene>
<name>A0ABD2KZ45_9BILA</name>
<sequence length="521" mass="57625">MPEPNSSTAANNGTAQNATIQFTFEEQVMAYSSLYLMALICIVWGTVRSLAFVQSQIARKELIETSITTREAKKFPITASIVLFSLYLIFKTNDAGIGFVLDKIRPFLSPAVYERMEWAQQFVQSKLSAIGVGVAATTAAAAGNATAINGTANATASAVNATLFSGLLQKVSDFHPIGAKAVSWMPEISKTNLLYLLLLLLCWEGCIALATILKPFLSFFLSRLPIGDRWPRRNVPWLLVMKRGKREMKEGQLERAAKKDAEYFLFSEWDSHFAIAFLFCSSVGISHLYRRHWITNDLLGIAFSIFGIENLHLASFKAGAILLSGLFIYDVFWVFATDVMTTVAKGIDAPILLQFPQDLLRNGWFDASKHGMLGLGDIVIPGIFVALLYRFDHYVGTPQAKNAKGAKSRYYCWIVVFAYAFGLLITMGVMHYFKAAQPALLYLVPTCLLIPLMVACCRGELRALWNYSEEHLVEKDEQPKEKKGAAAQQHQPAKKQTEQHTTAKGEGGGGGGTKKESKKAK</sequence>
<comment type="caution">
    <text evidence="10">The sequence shown here is derived from an EMBL/GenBank/DDBJ whole genome shotgun (WGS) entry which is preliminary data.</text>
</comment>
<feature type="transmembrane region" description="Helical" evidence="9">
    <location>
        <begin position="410"/>
        <end position="433"/>
    </location>
</feature>
<feature type="transmembrane region" description="Helical" evidence="9">
    <location>
        <begin position="193"/>
        <end position="213"/>
    </location>
</feature>